<dbReference type="Pfam" id="PF13432">
    <property type="entry name" value="TPR_16"/>
    <property type="match status" value="1"/>
</dbReference>
<proteinExistence type="predicted"/>
<sequence>MKPTSRRVPSVAKLAATALATAAFGLGANLWPVMPALAQVSTATADDTPAIDTAIAQKQWQSALIQLDARLATNPRDVQAKFKRATVLARLNRDDEAITAFTELTQTYPELPEPYNNLAALYAKEGRYDEARVALETATKANPSYALAYENLGDLYLRLASESYKRAQTLGSRSPLTAQRVGDIQKIVSPPPRRRPEAAAAAAAAASGTSGVPAASAPVAASSSATSNNGDWNAPNSGTTGSSSSSTDMSAPLYSPFGGPSVPLSNTPYFAPSKP</sequence>
<dbReference type="EMBL" id="NBTZ01000112">
    <property type="protein sequence ID" value="OTP69771.1"/>
    <property type="molecule type" value="Genomic_DNA"/>
</dbReference>
<accession>A0A242MEP2</accession>
<gene>
    <name evidence="5" type="ORF">PAMC26577_29045</name>
</gene>
<feature type="repeat" description="TPR" evidence="3">
    <location>
        <begin position="112"/>
        <end position="145"/>
    </location>
</feature>
<dbReference type="Pfam" id="PF13414">
    <property type="entry name" value="TPR_11"/>
    <property type="match status" value="1"/>
</dbReference>
<protein>
    <submittedName>
        <fullName evidence="5">TPR protein</fullName>
    </submittedName>
</protein>
<dbReference type="AlphaFoldDB" id="A0A242MEP2"/>
<dbReference type="Gene3D" id="1.25.40.10">
    <property type="entry name" value="Tetratricopeptide repeat domain"/>
    <property type="match status" value="1"/>
</dbReference>
<dbReference type="PANTHER" id="PTHR44943">
    <property type="entry name" value="CELLULOSE SYNTHASE OPERON PROTEIN C"/>
    <property type="match status" value="1"/>
</dbReference>
<evidence type="ECO:0000256" key="2">
    <source>
        <dbReference type="ARBA" id="ARBA00022803"/>
    </source>
</evidence>
<dbReference type="SUPFAM" id="SSF48452">
    <property type="entry name" value="TPR-like"/>
    <property type="match status" value="1"/>
</dbReference>
<evidence type="ECO:0000313" key="6">
    <source>
        <dbReference type="Proteomes" id="UP000195221"/>
    </source>
</evidence>
<reference evidence="5 6" key="1">
    <citation type="submission" date="2017-03" db="EMBL/GenBank/DDBJ databases">
        <title>Genome analysis of strain PAMC 26577.</title>
        <authorList>
            <person name="Oh H.-M."/>
            <person name="Yang J.-A."/>
        </authorList>
    </citation>
    <scope>NUCLEOTIDE SEQUENCE [LARGE SCALE GENOMIC DNA]</scope>
    <source>
        <strain evidence="5 6">PAMC 26577</strain>
    </source>
</reference>
<organism evidence="5 6">
    <name type="scientific">Caballeronia sordidicola</name>
    <name type="common">Burkholderia sordidicola</name>
    <dbReference type="NCBI Taxonomy" id="196367"/>
    <lineage>
        <taxon>Bacteria</taxon>
        <taxon>Pseudomonadati</taxon>
        <taxon>Pseudomonadota</taxon>
        <taxon>Betaproteobacteria</taxon>
        <taxon>Burkholderiales</taxon>
        <taxon>Burkholderiaceae</taxon>
        <taxon>Caballeronia</taxon>
    </lineage>
</organism>
<feature type="region of interest" description="Disordered" evidence="4">
    <location>
        <begin position="169"/>
        <end position="275"/>
    </location>
</feature>
<keyword evidence="1" id="KW-0677">Repeat</keyword>
<dbReference type="SMART" id="SM00028">
    <property type="entry name" value="TPR"/>
    <property type="match status" value="2"/>
</dbReference>
<feature type="compositionally biased region" description="Low complexity" evidence="4">
    <location>
        <begin position="198"/>
        <end position="230"/>
    </location>
</feature>
<evidence type="ECO:0000313" key="5">
    <source>
        <dbReference type="EMBL" id="OTP69771.1"/>
    </source>
</evidence>
<dbReference type="Proteomes" id="UP000195221">
    <property type="component" value="Unassembled WGS sequence"/>
</dbReference>
<evidence type="ECO:0000256" key="3">
    <source>
        <dbReference type="PROSITE-ProRule" id="PRU00339"/>
    </source>
</evidence>
<dbReference type="InterPro" id="IPR051685">
    <property type="entry name" value="Ycf3/AcsC/BcsC/TPR_MFPF"/>
</dbReference>
<keyword evidence="2 3" id="KW-0802">TPR repeat</keyword>
<evidence type="ECO:0000256" key="4">
    <source>
        <dbReference type="SAM" id="MobiDB-lite"/>
    </source>
</evidence>
<dbReference type="PROSITE" id="PS50005">
    <property type="entry name" value="TPR"/>
    <property type="match status" value="1"/>
</dbReference>
<evidence type="ECO:0000256" key="1">
    <source>
        <dbReference type="ARBA" id="ARBA00022737"/>
    </source>
</evidence>
<comment type="caution">
    <text evidence="5">The sequence shown here is derived from an EMBL/GenBank/DDBJ whole genome shotgun (WGS) entry which is preliminary data.</text>
</comment>
<name>A0A242MEP2_CABSO</name>
<dbReference type="InterPro" id="IPR011990">
    <property type="entry name" value="TPR-like_helical_dom_sf"/>
</dbReference>
<dbReference type="InterPro" id="IPR019734">
    <property type="entry name" value="TPR_rpt"/>
</dbReference>
<feature type="compositionally biased region" description="Low complexity" evidence="4">
    <location>
        <begin position="237"/>
        <end position="247"/>
    </location>
</feature>
<dbReference type="PANTHER" id="PTHR44943:SF8">
    <property type="entry name" value="TPR REPEAT-CONTAINING PROTEIN MJ0263"/>
    <property type="match status" value="1"/>
</dbReference>